<sequence>MTAALNGGPKANGNGYNDYRPELDGHDELAASEQTPLLATSPIAPAQDPEVAEAICAEEEAAVAAANGGVGDQHGHDKPLNKTQIFLLCYARLVEPVAFFSIFPYINQMIQHVSPGVRDADVGFYSGLIESLFSLTQMLVMLFWGRVADRVGRKPVLVASLVGVCGATSIFGMATSLWQMVLFRCLAGVFAGTIVTIRTMISEHSTPRTQARSFSFFAFAGNVGITVGPLLGGVLADPAQQYPGVFGGVRFFERYPYALPSFAVGAVGLTAVLTSAFFVEETLVKKSKATAQEEGVGSVGPAKEKSTWELLKTPGVGFVLYVFAHVMLLAFAYTAIISIFWFTSVELGGIEFTKFQIGLFMALTGVSQAFWLLVVFPPLQHRLGTNGVMRLCANCYPFFLGTNALLNALRRAGFDSAFWVAVPCFLAVGPGVSMSFTAVQLALNDISPSPAMLGTLNALALTGLSGLRAFTPALFTSIFALGANSQFLGGYLVWAILVLLAAGFTVAARYLPEASEKGFPTAATTATEAHAVRQDETEVEGGTR</sequence>
<keyword evidence="4 7" id="KW-1133">Transmembrane helix</keyword>
<feature type="transmembrane region" description="Helical" evidence="7">
    <location>
        <begin position="85"/>
        <end position="103"/>
    </location>
</feature>
<dbReference type="GeneID" id="92098994"/>
<gene>
    <name evidence="9" type="ORF">PG994_014522</name>
</gene>
<evidence type="ECO:0000256" key="3">
    <source>
        <dbReference type="ARBA" id="ARBA00022692"/>
    </source>
</evidence>
<reference evidence="9 10" key="1">
    <citation type="submission" date="2023-01" db="EMBL/GenBank/DDBJ databases">
        <title>Analysis of 21 Apiospora genomes using comparative genomics revels a genus with tremendous synthesis potential of carbohydrate active enzymes and secondary metabolites.</title>
        <authorList>
            <person name="Sorensen T."/>
        </authorList>
    </citation>
    <scope>NUCLEOTIDE SEQUENCE [LARGE SCALE GENOMIC DNA]</scope>
    <source>
        <strain evidence="9 10">CBS 135458</strain>
    </source>
</reference>
<dbReference type="Gene3D" id="1.20.1250.20">
    <property type="entry name" value="MFS general substrate transporter like domains"/>
    <property type="match status" value="1"/>
</dbReference>
<feature type="transmembrane region" description="Helical" evidence="7">
    <location>
        <begin position="255"/>
        <end position="279"/>
    </location>
</feature>
<dbReference type="PANTHER" id="PTHR23504:SF3">
    <property type="entry name" value="MAJOR FACILITATOR SUPERFAMILY (MFS) PROFILE DOMAIN-CONTAINING PROTEIN"/>
    <property type="match status" value="1"/>
</dbReference>
<accession>A0ABR1T4I7</accession>
<evidence type="ECO:0000256" key="6">
    <source>
        <dbReference type="SAM" id="MobiDB-lite"/>
    </source>
</evidence>
<proteinExistence type="predicted"/>
<dbReference type="Proteomes" id="UP001480595">
    <property type="component" value="Unassembled WGS sequence"/>
</dbReference>
<feature type="transmembrane region" description="Helical" evidence="7">
    <location>
        <begin position="123"/>
        <end position="144"/>
    </location>
</feature>
<feature type="transmembrane region" description="Helical" evidence="7">
    <location>
        <begin position="318"/>
        <end position="343"/>
    </location>
</feature>
<evidence type="ECO:0000313" key="9">
    <source>
        <dbReference type="EMBL" id="KAK8041515.1"/>
    </source>
</evidence>
<feature type="compositionally biased region" description="Basic and acidic residues" evidence="6">
    <location>
        <begin position="530"/>
        <end position="544"/>
    </location>
</feature>
<keyword evidence="2" id="KW-0813">Transport</keyword>
<dbReference type="PANTHER" id="PTHR23504">
    <property type="entry name" value="MAJOR FACILITATOR SUPERFAMILY DOMAIN-CONTAINING PROTEIN 10"/>
    <property type="match status" value="1"/>
</dbReference>
<keyword evidence="10" id="KW-1185">Reference proteome</keyword>
<comment type="subcellular location">
    <subcellularLocation>
        <location evidence="1">Membrane</location>
        <topology evidence="1">Multi-pass membrane protein</topology>
    </subcellularLocation>
</comment>
<feature type="region of interest" description="Disordered" evidence="6">
    <location>
        <begin position="525"/>
        <end position="544"/>
    </location>
</feature>
<evidence type="ECO:0000256" key="5">
    <source>
        <dbReference type="ARBA" id="ARBA00023136"/>
    </source>
</evidence>
<feature type="transmembrane region" description="Helical" evidence="7">
    <location>
        <begin position="156"/>
        <end position="175"/>
    </location>
</feature>
<comment type="caution">
    <text evidence="9">The sequence shown here is derived from an EMBL/GenBank/DDBJ whole genome shotgun (WGS) entry which is preliminary data.</text>
</comment>
<evidence type="ECO:0000259" key="8">
    <source>
        <dbReference type="PROSITE" id="PS50850"/>
    </source>
</evidence>
<evidence type="ECO:0000256" key="1">
    <source>
        <dbReference type="ARBA" id="ARBA00004141"/>
    </source>
</evidence>
<dbReference type="PROSITE" id="PS50850">
    <property type="entry name" value="MFS"/>
    <property type="match status" value="1"/>
</dbReference>
<dbReference type="CDD" id="cd17330">
    <property type="entry name" value="MFS_SLC46_TetA_like"/>
    <property type="match status" value="1"/>
</dbReference>
<dbReference type="PRINTS" id="PR01035">
    <property type="entry name" value="TCRTETA"/>
</dbReference>
<dbReference type="Pfam" id="PF07690">
    <property type="entry name" value="MFS_1"/>
    <property type="match status" value="1"/>
</dbReference>
<evidence type="ECO:0000256" key="4">
    <source>
        <dbReference type="ARBA" id="ARBA00022989"/>
    </source>
</evidence>
<evidence type="ECO:0000256" key="2">
    <source>
        <dbReference type="ARBA" id="ARBA00022448"/>
    </source>
</evidence>
<feature type="domain" description="Major facilitator superfamily (MFS) profile" evidence="8">
    <location>
        <begin position="84"/>
        <end position="515"/>
    </location>
</feature>
<dbReference type="InterPro" id="IPR020846">
    <property type="entry name" value="MFS_dom"/>
</dbReference>
<evidence type="ECO:0000313" key="10">
    <source>
        <dbReference type="Proteomes" id="UP001480595"/>
    </source>
</evidence>
<feature type="transmembrane region" description="Helical" evidence="7">
    <location>
        <begin position="451"/>
        <end position="471"/>
    </location>
</feature>
<dbReference type="RefSeq" id="XP_066709060.1">
    <property type="nucleotide sequence ID" value="XM_066865931.1"/>
</dbReference>
<feature type="region of interest" description="Disordered" evidence="6">
    <location>
        <begin position="1"/>
        <end position="23"/>
    </location>
</feature>
<feature type="transmembrane region" description="Helical" evidence="7">
    <location>
        <begin position="355"/>
        <end position="376"/>
    </location>
</feature>
<dbReference type="InterPro" id="IPR011701">
    <property type="entry name" value="MFS"/>
</dbReference>
<dbReference type="InterPro" id="IPR036259">
    <property type="entry name" value="MFS_trans_sf"/>
</dbReference>
<feature type="transmembrane region" description="Helical" evidence="7">
    <location>
        <begin position="213"/>
        <end position="235"/>
    </location>
</feature>
<evidence type="ECO:0000256" key="7">
    <source>
        <dbReference type="SAM" id="Phobius"/>
    </source>
</evidence>
<name>A0ABR1T4I7_9PEZI</name>
<protein>
    <submittedName>
        <fullName evidence="9">Efflux pump</fullName>
    </submittedName>
</protein>
<dbReference type="SUPFAM" id="SSF103473">
    <property type="entry name" value="MFS general substrate transporter"/>
    <property type="match status" value="1"/>
</dbReference>
<dbReference type="EMBL" id="JAQQWL010000015">
    <property type="protein sequence ID" value="KAK8041515.1"/>
    <property type="molecule type" value="Genomic_DNA"/>
</dbReference>
<organism evidence="9 10">
    <name type="scientific">Apiospora phragmitis</name>
    <dbReference type="NCBI Taxonomy" id="2905665"/>
    <lineage>
        <taxon>Eukaryota</taxon>
        <taxon>Fungi</taxon>
        <taxon>Dikarya</taxon>
        <taxon>Ascomycota</taxon>
        <taxon>Pezizomycotina</taxon>
        <taxon>Sordariomycetes</taxon>
        <taxon>Xylariomycetidae</taxon>
        <taxon>Amphisphaeriales</taxon>
        <taxon>Apiosporaceae</taxon>
        <taxon>Apiospora</taxon>
    </lineage>
</organism>
<keyword evidence="5 7" id="KW-0472">Membrane</keyword>
<keyword evidence="3 7" id="KW-0812">Transmembrane</keyword>
<dbReference type="InterPro" id="IPR001958">
    <property type="entry name" value="Tet-R_TetA/multi-R_MdtG-like"/>
</dbReference>
<feature type="transmembrane region" description="Helical" evidence="7">
    <location>
        <begin position="491"/>
        <end position="511"/>
    </location>
</feature>
<feature type="transmembrane region" description="Helical" evidence="7">
    <location>
        <begin position="181"/>
        <end position="201"/>
    </location>
</feature>
<feature type="transmembrane region" description="Helical" evidence="7">
    <location>
        <begin position="418"/>
        <end position="439"/>
    </location>
</feature>